<proteinExistence type="predicted"/>
<dbReference type="Proteomes" id="UP000321306">
    <property type="component" value="Unassembled WGS sequence"/>
</dbReference>
<protein>
    <submittedName>
        <fullName evidence="2">Uncharacterized protein</fullName>
    </submittedName>
</protein>
<reference evidence="2 3" key="1">
    <citation type="submission" date="2019-07" db="EMBL/GenBank/DDBJ databases">
        <title>Whole genome shotgun sequence of Deinococcus cellulosilyticus NBRC 106333.</title>
        <authorList>
            <person name="Hosoyama A."/>
            <person name="Uohara A."/>
            <person name="Ohji S."/>
            <person name="Ichikawa N."/>
        </authorList>
    </citation>
    <scope>NUCLEOTIDE SEQUENCE [LARGE SCALE GENOMIC DNA]</scope>
    <source>
        <strain evidence="2 3">NBRC 106333</strain>
    </source>
</reference>
<dbReference type="RefSeq" id="WP_186816303.1">
    <property type="nucleotide sequence ID" value="NZ_BJXB01000049.1"/>
</dbReference>
<name>A0A511NAW5_DEIC1</name>
<accession>A0A511NAW5</accession>
<dbReference type="EMBL" id="BJXB01000049">
    <property type="protein sequence ID" value="GEM49950.1"/>
    <property type="molecule type" value="Genomic_DNA"/>
</dbReference>
<keyword evidence="3" id="KW-1185">Reference proteome</keyword>
<feature type="region of interest" description="Disordered" evidence="1">
    <location>
        <begin position="97"/>
        <end position="127"/>
    </location>
</feature>
<organism evidence="2 3">
    <name type="scientific">Deinococcus cellulosilyticus (strain DSM 18568 / NBRC 106333 / KACC 11606 / 5516J-15)</name>
    <dbReference type="NCBI Taxonomy" id="1223518"/>
    <lineage>
        <taxon>Bacteria</taxon>
        <taxon>Thermotogati</taxon>
        <taxon>Deinococcota</taxon>
        <taxon>Deinococci</taxon>
        <taxon>Deinococcales</taxon>
        <taxon>Deinococcaceae</taxon>
        <taxon>Deinococcus</taxon>
    </lineage>
</organism>
<dbReference type="AlphaFoldDB" id="A0A511NAW5"/>
<feature type="compositionally biased region" description="Polar residues" evidence="1">
    <location>
        <begin position="105"/>
        <end position="127"/>
    </location>
</feature>
<gene>
    <name evidence="2" type="ORF">DC3_55850</name>
</gene>
<sequence>MKLPVTLLTLFSIAGAQMTPALPEVKADLSAVCCREKNLVWPIQKQLTLPVLPDLQARKFSLQQRPQPLPNYRPGTYRPIPIPTTFPDAKLVPLKFPALSEKPSDSTTTKPLVSEDTGAQGQQLLFR</sequence>
<evidence type="ECO:0000313" key="3">
    <source>
        <dbReference type="Proteomes" id="UP000321306"/>
    </source>
</evidence>
<comment type="caution">
    <text evidence="2">The sequence shown here is derived from an EMBL/GenBank/DDBJ whole genome shotgun (WGS) entry which is preliminary data.</text>
</comment>
<evidence type="ECO:0000256" key="1">
    <source>
        <dbReference type="SAM" id="MobiDB-lite"/>
    </source>
</evidence>
<evidence type="ECO:0000313" key="2">
    <source>
        <dbReference type="EMBL" id="GEM49950.1"/>
    </source>
</evidence>